<feature type="region of interest" description="Disordered" evidence="1">
    <location>
        <begin position="63"/>
        <end position="92"/>
    </location>
</feature>
<feature type="compositionally biased region" description="Basic residues" evidence="1">
    <location>
        <begin position="32"/>
        <end position="44"/>
    </location>
</feature>
<gene>
    <name evidence="2" type="ORF">EVAR_778_1</name>
</gene>
<reference evidence="2 3" key="1">
    <citation type="journal article" date="2019" name="Commun. Biol.">
        <title>The bagworm genome reveals a unique fibroin gene that provides high tensile strength.</title>
        <authorList>
            <person name="Kono N."/>
            <person name="Nakamura H."/>
            <person name="Ohtoshi R."/>
            <person name="Tomita M."/>
            <person name="Numata K."/>
            <person name="Arakawa K."/>
        </authorList>
    </citation>
    <scope>NUCLEOTIDE SEQUENCE [LARGE SCALE GENOMIC DNA]</scope>
</reference>
<feature type="compositionally biased region" description="Pro residues" evidence="1">
    <location>
        <begin position="68"/>
        <end position="77"/>
    </location>
</feature>
<keyword evidence="3" id="KW-1185">Reference proteome</keyword>
<organism evidence="2 3">
    <name type="scientific">Eumeta variegata</name>
    <name type="common">Bagworm moth</name>
    <name type="synonym">Eumeta japonica</name>
    <dbReference type="NCBI Taxonomy" id="151549"/>
    <lineage>
        <taxon>Eukaryota</taxon>
        <taxon>Metazoa</taxon>
        <taxon>Ecdysozoa</taxon>
        <taxon>Arthropoda</taxon>
        <taxon>Hexapoda</taxon>
        <taxon>Insecta</taxon>
        <taxon>Pterygota</taxon>
        <taxon>Neoptera</taxon>
        <taxon>Endopterygota</taxon>
        <taxon>Lepidoptera</taxon>
        <taxon>Glossata</taxon>
        <taxon>Ditrysia</taxon>
        <taxon>Tineoidea</taxon>
        <taxon>Psychidae</taxon>
        <taxon>Oiketicinae</taxon>
        <taxon>Eumeta</taxon>
    </lineage>
</organism>
<dbReference type="EMBL" id="BGZK01000003">
    <property type="protein sequence ID" value="GBO99670.1"/>
    <property type="molecule type" value="Genomic_DNA"/>
</dbReference>
<evidence type="ECO:0000313" key="2">
    <source>
        <dbReference type="EMBL" id="GBO99670.1"/>
    </source>
</evidence>
<dbReference type="AlphaFoldDB" id="A0A4C1SF06"/>
<comment type="caution">
    <text evidence="2">The sequence shown here is derived from an EMBL/GenBank/DDBJ whole genome shotgun (WGS) entry which is preliminary data.</text>
</comment>
<feature type="compositionally biased region" description="Basic and acidic residues" evidence="1">
    <location>
        <begin position="19"/>
        <end position="31"/>
    </location>
</feature>
<dbReference type="Proteomes" id="UP000299102">
    <property type="component" value="Unassembled WGS sequence"/>
</dbReference>
<evidence type="ECO:0000313" key="3">
    <source>
        <dbReference type="Proteomes" id="UP000299102"/>
    </source>
</evidence>
<proteinExistence type="predicted"/>
<protein>
    <submittedName>
        <fullName evidence="2">Uncharacterized protein</fullName>
    </submittedName>
</protein>
<evidence type="ECO:0000256" key="1">
    <source>
        <dbReference type="SAM" id="MobiDB-lite"/>
    </source>
</evidence>
<feature type="region of interest" description="Disordered" evidence="1">
    <location>
        <begin position="1"/>
        <end position="47"/>
    </location>
</feature>
<accession>A0A4C1SF06</accession>
<sequence>MRDEASRARAPGASGTRRKIMDSARNEERAAPRPHRPPPFRRRSTASYRANELELGKNIARLSLGAPAAPPARPAPPEPRRRVNLGGERRGS</sequence>
<name>A0A4C1SF06_EUMVA</name>